<keyword evidence="3 8" id="KW-0479">Metal-binding</keyword>
<dbReference type="PANTHER" id="PTHR19136:SF81">
    <property type="entry name" value="MOLYBDENUM COFACTOR GUANYLYLTRANSFERASE"/>
    <property type="match status" value="1"/>
</dbReference>
<dbReference type="OrthoDB" id="9788394at2"/>
<dbReference type="GO" id="GO:0046872">
    <property type="term" value="F:metal ion binding"/>
    <property type="evidence" value="ECO:0007669"/>
    <property type="project" value="UniProtKB-KW"/>
</dbReference>
<feature type="binding site" evidence="8">
    <location>
        <position position="51"/>
    </location>
    <ligand>
        <name>GTP</name>
        <dbReference type="ChEBI" id="CHEBI:37565"/>
    </ligand>
</feature>
<comment type="catalytic activity">
    <reaction evidence="8">
        <text>Mo-molybdopterin + GTP + H(+) = Mo-molybdopterin guanine dinucleotide + diphosphate</text>
        <dbReference type="Rhea" id="RHEA:34243"/>
        <dbReference type="ChEBI" id="CHEBI:15378"/>
        <dbReference type="ChEBI" id="CHEBI:33019"/>
        <dbReference type="ChEBI" id="CHEBI:37565"/>
        <dbReference type="ChEBI" id="CHEBI:71302"/>
        <dbReference type="ChEBI" id="CHEBI:71310"/>
        <dbReference type="EC" id="2.7.7.77"/>
    </reaction>
</comment>
<dbReference type="GO" id="GO:0005737">
    <property type="term" value="C:cytoplasm"/>
    <property type="evidence" value="ECO:0007669"/>
    <property type="project" value="UniProtKB-SubCell"/>
</dbReference>
<keyword evidence="1 8" id="KW-0963">Cytoplasm</keyword>
<dbReference type="HAMAP" id="MF_00316">
    <property type="entry name" value="MobA"/>
    <property type="match status" value="1"/>
</dbReference>
<dbReference type="CDD" id="cd02503">
    <property type="entry name" value="MobA"/>
    <property type="match status" value="1"/>
</dbReference>
<dbReference type="PANTHER" id="PTHR19136">
    <property type="entry name" value="MOLYBDENUM COFACTOR GUANYLYLTRANSFERASE"/>
    <property type="match status" value="1"/>
</dbReference>
<keyword evidence="4 8" id="KW-0547">Nucleotide-binding</keyword>
<accession>I3D9Y5</accession>
<dbReference type="NCBIfam" id="TIGR02665">
    <property type="entry name" value="molyb_mobA"/>
    <property type="match status" value="1"/>
</dbReference>
<evidence type="ECO:0000313" key="11">
    <source>
        <dbReference type="Proteomes" id="UP000006457"/>
    </source>
</evidence>
<feature type="binding site" evidence="8">
    <location>
        <position position="99"/>
    </location>
    <ligand>
        <name>GTP</name>
        <dbReference type="ChEBI" id="CHEBI:37565"/>
    </ligand>
</feature>
<keyword evidence="11" id="KW-1185">Reference proteome</keyword>
<dbReference type="EMBL" id="AJSX01000036">
    <property type="protein sequence ID" value="EIJ68528.1"/>
    <property type="molecule type" value="Genomic_DNA"/>
</dbReference>
<evidence type="ECO:0000313" key="10">
    <source>
        <dbReference type="EMBL" id="EIJ68528.1"/>
    </source>
</evidence>
<evidence type="ECO:0000256" key="8">
    <source>
        <dbReference type="HAMAP-Rule" id="MF_00316"/>
    </source>
</evidence>
<proteinExistence type="inferred from homology"/>
<dbReference type="EC" id="2.7.7.77" evidence="8"/>
<feature type="domain" description="MobA-like NTP transferase" evidence="9">
    <location>
        <begin position="7"/>
        <end position="158"/>
    </location>
</feature>
<dbReference type="RefSeq" id="WP_005761131.1">
    <property type="nucleotide sequence ID" value="NZ_AJSX01000036.1"/>
</dbReference>
<dbReference type="eggNOG" id="COG0746">
    <property type="taxonomic scope" value="Bacteria"/>
</dbReference>
<comment type="function">
    <text evidence="8">Transfers a GMP moiety from GTP to Mo-molybdopterin (Mo-MPT) cofactor (Moco or molybdenum cofactor) to form Mo-molybdopterin guanine dinucleotide (Mo-MGD) cofactor.</text>
</comment>
<keyword evidence="5 8" id="KW-0460">Magnesium</keyword>
<dbReference type="AlphaFoldDB" id="I3D9Y5"/>
<dbReference type="GO" id="GO:0061603">
    <property type="term" value="F:molybdenum cofactor guanylyltransferase activity"/>
    <property type="evidence" value="ECO:0007669"/>
    <property type="project" value="UniProtKB-EC"/>
</dbReference>
<dbReference type="SUPFAM" id="SSF53448">
    <property type="entry name" value="Nucleotide-diphospho-sugar transferases"/>
    <property type="match status" value="1"/>
</dbReference>
<evidence type="ECO:0000256" key="4">
    <source>
        <dbReference type="ARBA" id="ARBA00022741"/>
    </source>
</evidence>
<comment type="similarity">
    <text evidence="8">Belongs to the MobA family.</text>
</comment>
<protein>
    <recommendedName>
        <fullName evidence="8">Molybdenum cofactor guanylyltransferase</fullName>
        <shortName evidence="8">MoCo guanylyltransferase</shortName>
        <ecNumber evidence="8">2.7.7.77</ecNumber>
    </recommendedName>
    <alternativeName>
        <fullName evidence="8">GTP:molybdopterin guanylyltransferase</fullName>
    </alternativeName>
    <alternativeName>
        <fullName evidence="8">Mo-MPT guanylyltransferase</fullName>
    </alternativeName>
    <alternativeName>
        <fullName evidence="8">Molybdopterin guanylyltransferase</fullName>
    </alternativeName>
    <alternativeName>
        <fullName evidence="8">Molybdopterin-guanine dinucleotide synthase</fullName>
        <shortName evidence="8">MGD synthase</shortName>
    </alternativeName>
</protein>
<evidence type="ECO:0000256" key="7">
    <source>
        <dbReference type="ARBA" id="ARBA00023150"/>
    </source>
</evidence>
<name>I3D9Y5_9PAST</name>
<evidence type="ECO:0000256" key="2">
    <source>
        <dbReference type="ARBA" id="ARBA00022679"/>
    </source>
</evidence>
<dbReference type="InterPro" id="IPR029044">
    <property type="entry name" value="Nucleotide-diphossugar_trans"/>
</dbReference>
<dbReference type="InterPro" id="IPR025877">
    <property type="entry name" value="MobA-like_NTP_Trfase"/>
</dbReference>
<dbReference type="Proteomes" id="UP000006457">
    <property type="component" value="Unassembled WGS sequence"/>
</dbReference>
<evidence type="ECO:0000256" key="1">
    <source>
        <dbReference type="ARBA" id="ARBA00022490"/>
    </source>
</evidence>
<keyword evidence="2 8" id="KW-0808">Transferase</keyword>
<evidence type="ECO:0000256" key="3">
    <source>
        <dbReference type="ARBA" id="ARBA00022723"/>
    </source>
</evidence>
<keyword evidence="7 8" id="KW-0501">Molybdenum cofactor biosynthesis</keyword>
<comment type="subcellular location">
    <subcellularLocation>
        <location evidence="8">Cytoplasm</location>
    </subcellularLocation>
</comment>
<reference evidence="10 11" key="1">
    <citation type="submission" date="2012-03" db="EMBL/GenBank/DDBJ databases">
        <authorList>
            <person name="Harkins D.M."/>
            <person name="Madupu R."/>
            <person name="Durkin A.S."/>
            <person name="Torralba M."/>
            <person name="Methe B."/>
            <person name="Sutton G.G."/>
            <person name="Nelson K.E."/>
        </authorList>
    </citation>
    <scope>NUCLEOTIDE SEQUENCE [LARGE SCALE GENOMIC DNA]</scope>
    <source>
        <strain evidence="10 11">CCUG 2042</strain>
    </source>
</reference>
<dbReference type="GO" id="GO:1902758">
    <property type="term" value="P:bis(molybdopterin guanine dinucleotide)molybdenum biosynthetic process"/>
    <property type="evidence" value="ECO:0007669"/>
    <property type="project" value="TreeGrafter"/>
</dbReference>
<feature type="binding site" evidence="8">
    <location>
        <position position="69"/>
    </location>
    <ligand>
        <name>GTP</name>
        <dbReference type="ChEBI" id="CHEBI:37565"/>
    </ligand>
</feature>
<comment type="subunit">
    <text evidence="8">Monomer.</text>
</comment>
<feature type="binding site" evidence="8">
    <location>
        <position position="99"/>
    </location>
    <ligand>
        <name>Mg(2+)</name>
        <dbReference type="ChEBI" id="CHEBI:18420"/>
    </ligand>
</feature>
<evidence type="ECO:0000256" key="6">
    <source>
        <dbReference type="ARBA" id="ARBA00023134"/>
    </source>
</evidence>
<sequence length="191" mass="20871">MTITISAVILAGGKARRMGGVDKGLQLWQGKPLVETIYQRLHCQIDAISINANRNQDAYAQLGVPVFSDQRDGFQGPLSGIQTALEQATTDYVLFVPCDSPCLPLNLVAKLKSAVENSEILIAYAHDGERDHPTFCLISTALKTELADYLASGERRMLWFMKAHGAVAVDFSGDKQAFVNMNTLGDLQEKV</sequence>
<feature type="binding site" evidence="8">
    <location>
        <begin position="10"/>
        <end position="12"/>
    </location>
    <ligand>
        <name>GTP</name>
        <dbReference type="ChEBI" id="CHEBI:37565"/>
    </ligand>
</feature>
<feature type="binding site" evidence="8">
    <location>
        <position position="23"/>
    </location>
    <ligand>
        <name>GTP</name>
        <dbReference type="ChEBI" id="CHEBI:37565"/>
    </ligand>
</feature>
<dbReference type="PATRIC" id="fig|1095749.3.peg.1544"/>
<comment type="caution">
    <text evidence="10">The sequence shown here is derived from an EMBL/GenBank/DDBJ whole genome shotgun (WGS) entry which is preliminary data.</text>
</comment>
<dbReference type="Gene3D" id="3.90.550.10">
    <property type="entry name" value="Spore Coat Polysaccharide Biosynthesis Protein SpsA, Chain A"/>
    <property type="match status" value="1"/>
</dbReference>
<gene>
    <name evidence="8 10" type="primary">mobA</name>
    <name evidence="10" type="ORF">HMPREF1052_1630</name>
</gene>
<evidence type="ECO:0000259" key="9">
    <source>
        <dbReference type="Pfam" id="PF12804"/>
    </source>
</evidence>
<dbReference type="Pfam" id="PF12804">
    <property type="entry name" value="NTP_transf_3"/>
    <property type="match status" value="1"/>
</dbReference>
<comment type="cofactor">
    <cofactor evidence="8">
        <name>Mg(2+)</name>
        <dbReference type="ChEBI" id="CHEBI:18420"/>
    </cofactor>
</comment>
<organism evidence="10 11">
    <name type="scientific">Pasteurella bettyae CCUG 2042</name>
    <dbReference type="NCBI Taxonomy" id="1095749"/>
    <lineage>
        <taxon>Bacteria</taxon>
        <taxon>Pseudomonadati</taxon>
        <taxon>Pseudomonadota</taxon>
        <taxon>Gammaproteobacteria</taxon>
        <taxon>Pasteurellales</taxon>
        <taxon>Pasteurellaceae</taxon>
        <taxon>Pasteurella</taxon>
    </lineage>
</organism>
<dbReference type="InterPro" id="IPR013482">
    <property type="entry name" value="Molybde_CF_guanTrfase"/>
</dbReference>
<comment type="domain">
    <text evidence="8">The N-terminal domain determines nucleotide recognition and specific binding, while the C-terminal domain determines the specific binding to the target protein.</text>
</comment>
<keyword evidence="6 8" id="KW-0342">GTP-binding</keyword>
<dbReference type="GO" id="GO:0005525">
    <property type="term" value="F:GTP binding"/>
    <property type="evidence" value="ECO:0007669"/>
    <property type="project" value="UniProtKB-UniRule"/>
</dbReference>
<evidence type="ECO:0000256" key="5">
    <source>
        <dbReference type="ARBA" id="ARBA00022842"/>
    </source>
</evidence>